<keyword evidence="1" id="KW-1133">Transmembrane helix</keyword>
<feature type="transmembrane region" description="Helical" evidence="1">
    <location>
        <begin position="5"/>
        <end position="27"/>
    </location>
</feature>
<dbReference type="AlphaFoldDB" id="A0A2I0UZ48"/>
<feature type="transmembrane region" description="Helical" evidence="1">
    <location>
        <begin position="112"/>
        <end position="133"/>
    </location>
</feature>
<feature type="transmembrane region" description="Helical" evidence="1">
    <location>
        <begin position="47"/>
        <end position="66"/>
    </location>
</feature>
<sequence length="217" mass="25162">MRKKWWFIVSGLAIMIAGYSVVQYIVFHAQQAGFVQLKLMLSATLNSFWYSMLYIHIIFGVLALVIGPFTLSSTLREKNMKRHKRLGSIYMVSILFGGVVGLYLAFHATGGWVAQLGFALLSIGWLITMFQALANIKKRNIQGHQKWMLRNYALTFAAVTLRIYLPLFTVLFGFENFQYSYAVIAWLCWVPNLFVMEWYIQRKLHVFIDNRHVTKTT</sequence>
<keyword evidence="1" id="KW-0812">Transmembrane</keyword>
<name>A0A2I0UZ48_9BACI</name>
<dbReference type="EMBL" id="PDFK01000003">
    <property type="protein sequence ID" value="PKU51335.1"/>
    <property type="molecule type" value="Genomic_DNA"/>
</dbReference>
<dbReference type="RefSeq" id="WP_101966638.1">
    <property type="nucleotide sequence ID" value="NZ_PDFK01000003.1"/>
</dbReference>
<evidence type="ECO:0000313" key="3">
    <source>
        <dbReference type="Proteomes" id="UP000234956"/>
    </source>
</evidence>
<proteinExistence type="predicted"/>
<keyword evidence="1" id="KW-0472">Membrane</keyword>
<comment type="caution">
    <text evidence="2">The sequence shown here is derived from an EMBL/GenBank/DDBJ whole genome shotgun (WGS) entry which is preliminary data.</text>
</comment>
<evidence type="ECO:0000256" key="1">
    <source>
        <dbReference type="SAM" id="Phobius"/>
    </source>
</evidence>
<feature type="transmembrane region" description="Helical" evidence="1">
    <location>
        <begin position="180"/>
        <end position="200"/>
    </location>
</feature>
<dbReference type="Pfam" id="PF10067">
    <property type="entry name" value="DUF2306"/>
    <property type="match status" value="1"/>
</dbReference>
<dbReference type="Proteomes" id="UP000234956">
    <property type="component" value="Unassembled WGS sequence"/>
</dbReference>
<feature type="transmembrane region" description="Helical" evidence="1">
    <location>
        <begin position="87"/>
        <end position="106"/>
    </location>
</feature>
<gene>
    <name evidence="2" type="ORF">CRI88_11495</name>
</gene>
<feature type="transmembrane region" description="Helical" evidence="1">
    <location>
        <begin position="153"/>
        <end position="174"/>
    </location>
</feature>
<evidence type="ECO:0000313" key="2">
    <source>
        <dbReference type="EMBL" id="PKU51335.1"/>
    </source>
</evidence>
<evidence type="ECO:0008006" key="4">
    <source>
        <dbReference type="Google" id="ProtNLM"/>
    </source>
</evidence>
<protein>
    <recommendedName>
        <fullName evidence="4">DUF2306 domain-containing protein</fullName>
    </recommendedName>
</protein>
<organism evidence="2 3">
    <name type="scientific">Lysinibacillus fusiformis</name>
    <dbReference type="NCBI Taxonomy" id="28031"/>
    <lineage>
        <taxon>Bacteria</taxon>
        <taxon>Bacillati</taxon>
        <taxon>Bacillota</taxon>
        <taxon>Bacilli</taxon>
        <taxon>Bacillales</taxon>
        <taxon>Bacillaceae</taxon>
        <taxon>Lysinibacillus</taxon>
    </lineage>
</organism>
<reference evidence="2 3" key="1">
    <citation type="submission" date="2017-10" db="EMBL/GenBank/DDBJ databases">
        <title>Draft genome of Lysinibacillus fusiformis strain Juneja, a laboratory-derived pathogen of Drosophila melanogaster.</title>
        <authorList>
            <person name="Smith B.R."/>
            <person name="Unckless R.L."/>
        </authorList>
    </citation>
    <scope>NUCLEOTIDE SEQUENCE [LARGE SCALE GENOMIC DNA]</scope>
    <source>
        <strain evidence="2 3">Juneja</strain>
    </source>
</reference>
<accession>A0A2I0UZ48</accession>
<dbReference type="InterPro" id="IPR018750">
    <property type="entry name" value="DUF2306_membrane"/>
</dbReference>